<gene>
    <name evidence="2" type="ORF">NTEN_LOCUS4889</name>
</gene>
<name>A0A6H5G853_9HEMI</name>
<evidence type="ECO:0000256" key="1">
    <source>
        <dbReference type="SAM" id="MobiDB-lite"/>
    </source>
</evidence>
<dbReference type="AlphaFoldDB" id="A0A6H5G853"/>
<feature type="region of interest" description="Disordered" evidence="1">
    <location>
        <begin position="44"/>
        <end position="64"/>
    </location>
</feature>
<feature type="region of interest" description="Disordered" evidence="1">
    <location>
        <begin position="114"/>
        <end position="134"/>
    </location>
</feature>
<proteinExistence type="predicted"/>
<organism evidence="2 3">
    <name type="scientific">Nesidiocoris tenuis</name>
    <dbReference type="NCBI Taxonomy" id="355587"/>
    <lineage>
        <taxon>Eukaryota</taxon>
        <taxon>Metazoa</taxon>
        <taxon>Ecdysozoa</taxon>
        <taxon>Arthropoda</taxon>
        <taxon>Hexapoda</taxon>
        <taxon>Insecta</taxon>
        <taxon>Pterygota</taxon>
        <taxon>Neoptera</taxon>
        <taxon>Paraneoptera</taxon>
        <taxon>Hemiptera</taxon>
        <taxon>Heteroptera</taxon>
        <taxon>Panheteroptera</taxon>
        <taxon>Cimicomorpha</taxon>
        <taxon>Miridae</taxon>
        <taxon>Dicyphina</taxon>
        <taxon>Nesidiocoris</taxon>
    </lineage>
</organism>
<dbReference type="Proteomes" id="UP000479000">
    <property type="component" value="Unassembled WGS sequence"/>
</dbReference>
<evidence type="ECO:0000313" key="2">
    <source>
        <dbReference type="EMBL" id="CAA9998606.1"/>
    </source>
</evidence>
<dbReference type="EMBL" id="CADCXU010007262">
    <property type="protein sequence ID" value="CAA9998606.1"/>
    <property type="molecule type" value="Genomic_DNA"/>
</dbReference>
<feature type="non-terminal residue" evidence="2">
    <location>
        <position position="1"/>
    </location>
</feature>
<evidence type="ECO:0000313" key="3">
    <source>
        <dbReference type="Proteomes" id="UP000479000"/>
    </source>
</evidence>
<accession>A0A6H5G853</accession>
<protein>
    <submittedName>
        <fullName evidence="2">Uncharacterized protein</fullName>
    </submittedName>
</protein>
<sequence>HRRPWTSTTAGCVAPARSYRGYGRSCVPPRPFPVLLLADDPRSTNNGKMGLQTEKRPFLPNSSVPRTTPHLNIQLWSRYTSTVYQLPRTSQSSLPMEFLIMCRTWKMHEPRIRDDETREQVRTQIASSKETKKKKKKNCSGRKCMDICWSSCWRAEEHPPLRALQSSRRPDTKTVFQKIILKSLPMHLECARALCRAAVATNDSGYVFLYKQAICMKDLYSLNGTLVCATVVKDTNYNYVDDRPPVGKPIRRESAKVKILLVYRTFIDDSRPSAPFFPVLAISSDPAPFKTYESNVNSFSTKNRVTWFIPCTYTSFGINNDEQQETTSHHTTCTLDQRVIRSIVIKSLAIPLNRKLDRFLGLHLMPIGSVSYPRTQWITHPPRASSRKHQLLIPHPVDNSSSLPSYTAGVLGT</sequence>
<reference evidence="2 3" key="1">
    <citation type="submission" date="2020-02" db="EMBL/GenBank/DDBJ databases">
        <authorList>
            <person name="Ferguson B K."/>
        </authorList>
    </citation>
    <scope>NUCLEOTIDE SEQUENCE [LARGE SCALE GENOMIC DNA]</scope>
</reference>
<keyword evidence="3" id="KW-1185">Reference proteome</keyword>